<organism evidence="2 3">
    <name type="scientific">Heligmosomoides polygyrus</name>
    <name type="common">Parasitic roundworm</name>
    <dbReference type="NCBI Taxonomy" id="6339"/>
    <lineage>
        <taxon>Eukaryota</taxon>
        <taxon>Metazoa</taxon>
        <taxon>Ecdysozoa</taxon>
        <taxon>Nematoda</taxon>
        <taxon>Chromadorea</taxon>
        <taxon>Rhabditida</taxon>
        <taxon>Rhabditina</taxon>
        <taxon>Rhabditomorpha</taxon>
        <taxon>Strongyloidea</taxon>
        <taxon>Heligmosomidae</taxon>
        <taxon>Heligmosomoides</taxon>
    </lineage>
</organism>
<dbReference type="EMBL" id="UZAH01031880">
    <property type="protein sequence ID" value="VDP18365.1"/>
    <property type="molecule type" value="Genomic_DNA"/>
</dbReference>
<reference evidence="3" key="2">
    <citation type="submission" date="2019-09" db="UniProtKB">
        <authorList>
            <consortium name="WormBaseParasite"/>
        </authorList>
    </citation>
    <scope>IDENTIFICATION</scope>
</reference>
<dbReference type="WBParaSite" id="HPBE_0002012401-mRNA-1">
    <property type="protein sequence ID" value="HPBE_0002012401-mRNA-1"/>
    <property type="gene ID" value="HPBE_0002012401"/>
</dbReference>
<sequence length="97" mass="11013">MNVKNLLNCVWTFRFRTALGILAVSYTPRRLRRACGMRDEDCPPLPGRAVREALAEADLHAKALCYLLGEAFQACLTTNLGITMRRRHRVPLDEVMP</sequence>
<name>A0A183GD31_HELPZ</name>
<keyword evidence="2" id="KW-1185">Reference proteome</keyword>
<accession>A0A183GD31</accession>
<accession>A0A3P8CIN3</accession>
<gene>
    <name evidence="1" type="ORF">HPBE_LOCUS20123</name>
</gene>
<evidence type="ECO:0000313" key="1">
    <source>
        <dbReference type="EMBL" id="VDP18365.1"/>
    </source>
</evidence>
<protein>
    <submittedName>
        <fullName evidence="1 3">Uncharacterized protein</fullName>
    </submittedName>
</protein>
<reference evidence="1 2" key="1">
    <citation type="submission" date="2018-11" db="EMBL/GenBank/DDBJ databases">
        <authorList>
            <consortium name="Pathogen Informatics"/>
        </authorList>
    </citation>
    <scope>NUCLEOTIDE SEQUENCE [LARGE SCALE GENOMIC DNA]</scope>
</reference>
<dbReference type="AlphaFoldDB" id="A0A183GD31"/>
<dbReference type="Proteomes" id="UP000050761">
    <property type="component" value="Unassembled WGS sequence"/>
</dbReference>
<evidence type="ECO:0000313" key="2">
    <source>
        <dbReference type="Proteomes" id="UP000050761"/>
    </source>
</evidence>
<evidence type="ECO:0000313" key="3">
    <source>
        <dbReference type="WBParaSite" id="HPBE_0002012401-mRNA-1"/>
    </source>
</evidence>
<proteinExistence type="predicted"/>